<name>A0A1J4JWI3_9EUKA</name>
<dbReference type="AlphaFoldDB" id="A0A1J4JWI3"/>
<evidence type="ECO:0000313" key="3">
    <source>
        <dbReference type="Proteomes" id="UP000179807"/>
    </source>
</evidence>
<accession>A0A1J4JWI3</accession>
<feature type="transmembrane region" description="Helical" evidence="1">
    <location>
        <begin position="431"/>
        <end position="449"/>
    </location>
</feature>
<evidence type="ECO:0000256" key="1">
    <source>
        <dbReference type="SAM" id="Phobius"/>
    </source>
</evidence>
<organism evidence="2 3">
    <name type="scientific">Tritrichomonas foetus</name>
    <dbReference type="NCBI Taxonomy" id="1144522"/>
    <lineage>
        <taxon>Eukaryota</taxon>
        <taxon>Metamonada</taxon>
        <taxon>Parabasalia</taxon>
        <taxon>Tritrichomonadida</taxon>
        <taxon>Tritrichomonadidae</taxon>
        <taxon>Tritrichomonas</taxon>
    </lineage>
</organism>
<keyword evidence="1" id="KW-1133">Transmembrane helix</keyword>
<dbReference type="EMBL" id="MLAK01000892">
    <property type="protein sequence ID" value="OHT01886.1"/>
    <property type="molecule type" value="Genomic_DNA"/>
</dbReference>
<sequence length="469" mass="53697">MFFLFLIYYAIISEKVPFSMPKSMIPTSFAQHFVSTGQIRLIGFTRQIKDLKKKLTVLVNSKFMKIDVINDNPDIHHTFRANVDSLNISFSNDNQLEEAISKHFADNPVHFAVYVVRSETPLPNLNTNIIASGKNWLAIRFYDQNTNLENQINSDSTAYQIAIQVLDIFSDIFNHQLYFEPRVSILNSHDSISIYQSGEFDSASIVKESVLGVAQLNISISKIDPKIFKVLCSICSDTNCALSWIKRLPEYSQAQETRSLPVFLMPPVCSFQYASNDVAFAPIMMENSLKSIIRKSLFGFETKPQSEPFFNIIAQRNMAVYPTQRLVELLKKPVEEISELSQFNSVVIPQKVVETLDERYTNFTKVLQHLTLDVIEKGNDVAKEHWEQLNDTAQMILEAWSVVSDDVKRKRMCVGNLLDLTKSRLFITRPTFYLILSIFASLMLFHYSFKHMNPKVVVNTLLTEPSTIL</sequence>
<dbReference type="Proteomes" id="UP000179807">
    <property type="component" value="Unassembled WGS sequence"/>
</dbReference>
<protein>
    <submittedName>
        <fullName evidence="2">Uncharacterized protein</fullName>
    </submittedName>
</protein>
<gene>
    <name evidence="2" type="ORF">TRFO_31235</name>
</gene>
<evidence type="ECO:0000313" key="2">
    <source>
        <dbReference type="EMBL" id="OHT01886.1"/>
    </source>
</evidence>
<keyword evidence="1" id="KW-0472">Membrane</keyword>
<keyword evidence="3" id="KW-1185">Reference proteome</keyword>
<proteinExistence type="predicted"/>
<comment type="caution">
    <text evidence="2">The sequence shown here is derived from an EMBL/GenBank/DDBJ whole genome shotgun (WGS) entry which is preliminary data.</text>
</comment>
<dbReference type="VEuPathDB" id="TrichDB:TRFO_31235"/>
<reference evidence="2" key="1">
    <citation type="submission" date="2016-10" db="EMBL/GenBank/DDBJ databases">
        <authorList>
            <person name="Benchimol M."/>
            <person name="Almeida L.G."/>
            <person name="Vasconcelos A.T."/>
            <person name="Perreira-Neves A."/>
            <person name="Rosa I.A."/>
            <person name="Tasca T."/>
            <person name="Bogo M.R."/>
            <person name="de Souza W."/>
        </authorList>
    </citation>
    <scope>NUCLEOTIDE SEQUENCE [LARGE SCALE GENOMIC DNA]</scope>
    <source>
        <strain evidence="2">K</strain>
    </source>
</reference>
<keyword evidence="1" id="KW-0812">Transmembrane</keyword>
<dbReference type="GeneID" id="94842519"/>
<dbReference type="RefSeq" id="XP_068355022.1">
    <property type="nucleotide sequence ID" value="XM_068507815.1"/>
</dbReference>